<dbReference type="OrthoDB" id="9794300at2"/>
<organism evidence="4 5">
    <name type="scientific">Pseudaminobacter soli</name>
    <name type="common">ex Li et al. 2025</name>
    <dbReference type="NCBI Taxonomy" id="1295366"/>
    <lineage>
        <taxon>Bacteria</taxon>
        <taxon>Pseudomonadati</taxon>
        <taxon>Pseudomonadota</taxon>
        <taxon>Alphaproteobacteria</taxon>
        <taxon>Hyphomicrobiales</taxon>
        <taxon>Phyllobacteriaceae</taxon>
        <taxon>Pseudaminobacter</taxon>
    </lineage>
</organism>
<keyword evidence="5" id="KW-1185">Reference proteome</keyword>
<accession>A0A2P7SKW1</accession>
<keyword evidence="2" id="KW-0521">NADP</keyword>
<dbReference type="SUPFAM" id="SSF51735">
    <property type="entry name" value="NAD(P)-binding Rossmann-fold domains"/>
    <property type="match status" value="1"/>
</dbReference>
<dbReference type="InterPro" id="IPR051164">
    <property type="entry name" value="NmrA-like_oxidored"/>
</dbReference>
<dbReference type="PANTHER" id="PTHR42748:SF7">
    <property type="entry name" value="NMRA LIKE REDOX SENSOR 1-RELATED"/>
    <property type="match status" value="1"/>
</dbReference>
<dbReference type="Gene3D" id="3.90.25.10">
    <property type="entry name" value="UDP-galactose 4-epimerase, domain 1"/>
    <property type="match status" value="1"/>
</dbReference>
<evidence type="ECO:0000313" key="5">
    <source>
        <dbReference type="Proteomes" id="UP000240653"/>
    </source>
</evidence>
<dbReference type="InterPro" id="IPR008030">
    <property type="entry name" value="NmrA-like"/>
</dbReference>
<dbReference type="Proteomes" id="UP000240653">
    <property type="component" value="Unassembled WGS sequence"/>
</dbReference>
<dbReference type="AlphaFoldDB" id="A0A2P7SKW1"/>
<proteinExistence type="inferred from homology"/>
<evidence type="ECO:0000256" key="2">
    <source>
        <dbReference type="ARBA" id="ARBA00022857"/>
    </source>
</evidence>
<evidence type="ECO:0000259" key="3">
    <source>
        <dbReference type="Pfam" id="PF05368"/>
    </source>
</evidence>
<protein>
    <submittedName>
        <fullName evidence="4">Nucleoside-diphosphate sugar epimerase</fullName>
    </submittedName>
</protein>
<dbReference type="InterPro" id="IPR036291">
    <property type="entry name" value="NAD(P)-bd_dom_sf"/>
</dbReference>
<dbReference type="Pfam" id="PF05368">
    <property type="entry name" value="NmrA"/>
    <property type="match status" value="1"/>
</dbReference>
<evidence type="ECO:0000256" key="1">
    <source>
        <dbReference type="ARBA" id="ARBA00006328"/>
    </source>
</evidence>
<reference evidence="4 5" key="1">
    <citation type="submission" date="2018-03" db="EMBL/GenBank/DDBJ databases">
        <title>The draft genome of Mesorhizobium soli JCM 19897.</title>
        <authorList>
            <person name="Li L."/>
            <person name="Liu L."/>
            <person name="Liang L."/>
            <person name="Wang T."/>
            <person name="Zhang X."/>
        </authorList>
    </citation>
    <scope>NUCLEOTIDE SEQUENCE [LARGE SCALE GENOMIC DNA]</scope>
    <source>
        <strain evidence="4 5">JCM 19897</strain>
    </source>
</reference>
<dbReference type="PANTHER" id="PTHR42748">
    <property type="entry name" value="NITROGEN METABOLITE REPRESSION PROTEIN NMRA FAMILY MEMBER"/>
    <property type="match status" value="1"/>
</dbReference>
<dbReference type="EMBL" id="PXYL01000002">
    <property type="protein sequence ID" value="PSJ63128.1"/>
    <property type="molecule type" value="Genomic_DNA"/>
</dbReference>
<comment type="similarity">
    <text evidence="1">Belongs to the NmrA-type oxidoreductase family.</text>
</comment>
<evidence type="ECO:0000313" key="4">
    <source>
        <dbReference type="EMBL" id="PSJ63128.1"/>
    </source>
</evidence>
<name>A0A2P7SKW1_9HYPH</name>
<dbReference type="CDD" id="cd05251">
    <property type="entry name" value="NmrA_like_SDR_a"/>
    <property type="match status" value="1"/>
</dbReference>
<comment type="caution">
    <text evidence="4">The sequence shown here is derived from an EMBL/GenBank/DDBJ whole genome shotgun (WGS) entry which is preliminary data.</text>
</comment>
<sequence length="290" mass="31306">MGQKLVVVVTGATGQQGGAVVKNLLERGHEVRAVTRNTDSAKARDLASAGVALVRASLEDTAALTKALEGATSLFAMTTPFEGGSQAETRQGMSAADAAKAAGVHLLFNSVGSANRQTGVPHFDSKYEVEKHIAKIGVRATVLAPVYFMENLYLGKEQLTKGIYATPLPPTRQLAQVAVADIGAVAVRLLEDPGRFAGKRFDLGGDELTGSDVVAILSRVTGRPFTYFQVPLDVIRQRMGEEGAKMYEWFDRVGYTFDSAALRREFPDVDFHDFESWAKPQDWNTLLQGA</sequence>
<gene>
    <name evidence="4" type="ORF">C7I85_06160</name>
</gene>
<feature type="domain" description="NmrA-like" evidence="3">
    <location>
        <begin position="5"/>
        <end position="256"/>
    </location>
</feature>
<dbReference type="RefSeq" id="WP_106723040.1">
    <property type="nucleotide sequence ID" value="NZ_PXYL01000002.1"/>
</dbReference>
<dbReference type="Gene3D" id="3.40.50.720">
    <property type="entry name" value="NAD(P)-binding Rossmann-like Domain"/>
    <property type="match status" value="1"/>
</dbReference>